<comment type="caution">
    <text evidence="1">The sequence shown here is derived from an EMBL/GenBank/DDBJ whole genome shotgun (WGS) entry which is preliminary data.</text>
</comment>
<evidence type="ECO:0000313" key="2">
    <source>
        <dbReference type="Proteomes" id="UP000004986"/>
    </source>
</evidence>
<feature type="non-terminal residue" evidence="1">
    <location>
        <position position="1"/>
    </location>
</feature>
<protein>
    <submittedName>
        <fullName evidence="1">Uncharacterized protein</fullName>
    </submittedName>
</protein>
<dbReference type="Proteomes" id="UP000004986">
    <property type="component" value="Unassembled WGS sequence"/>
</dbReference>
<organism evidence="1 2">
    <name type="scientific">Pseudomonas syringae pv. pisi str. 1704B</name>
    <dbReference type="NCBI Taxonomy" id="629263"/>
    <lineage>
        <taxon>Bacteria</taxon>
        <taxon>Pseudomonadati</taxon>
        <taxon>Pseudomonadota</taxon>
        <taxon>Gammaproteobacteria</taxon>
        <taxon>Pseudomonadales</taxon>
        <taxon>Pseudomonadaceae</taxon>
        <taxon>Pseudomonas</taxon>
        <taxon>Pseudomonas syringae</taxon>
    </lineage>
</organism>
<proteinExistence type="predicted"/>
<keyword evidence="2" id="KW-1185">Reference proteome</keyword>
<dbReference type="AlphaFoldDB" id="F3GS92"/>
<accession>F3GS92</accession>
<feature type="non-terminal residue" evidence="1">
    <location>
        <position position="35"/>
    </location>
</feature>
<reference evidence="1 2" key="1">
    <citation type="journal article" date="2011" name="PLoS Pathog.">
        <title>Dynamic evolution of pathogenicity revealed by sequencing and comparative genomics of 19 Pseudomonas syringae isolates.</title>
        <authorList>
            <person name="Baltrus D.A."/>
            <person name="Nishimura M.T."/>
            <person name="Romanchuk A."/>
            <person name="Chang J.H."/>
            <person name="Mukhtar M.S."/>
            <person name="Cherkis K."/>
            <person name="Roach J."/>
            <person name="Grant S.R."/>
            <person name="Jones C.D."/>
            <person name="Dangl J.L."/>
        </authorList>
    </citation>
    <scope>NUCLEOTIDE SEQUENCE [LARGE SCALE GENOMIC DNA]</scope>
    <source>
        <strain evidence="1 2">1704B</strain>
    </source>
</reference>
<evidence type="ECO:0000313" key="1">
    <source>
        <dbReference type="EMBL" id="EGH49945.1"/>
    </source>
</evidence>
<gene>
    <name evidence="1" type="ORF">PSYPI_49067</name>
</gene>
<dbReference type="EMBL" id="AEAI01004933">
    <property type="protein sequence ID" value="EGH49945.1"/>
    <property type="molecule type" value="Genomic_DNA"/>
</dbReference>
<name>F3GS92_PSESJ</name>
<sequence>NRAKQVLAIFVVRCQFGQVGAVLAETLGSAVALPR</sequence>